<evidence type="ECO:0000256" key="7">
    <source>
        <dbReference type="SAM" id="Phobius"/>
    </source>
</evidence>
<evidence type="ECO:0000313" key="10">
    <source>
        <dbReference type="Proteomes" id="UP000289738"/>
    </source>
</evidence>
<dbReference type="AlphaFoldDB" id="A0A445AC99"/>
<evidence type="ECO:0000256" key="5">
    <source>
        <dbReference type="ARBA" id="ARBA00023043"/>
    </source>
</evidence>
<keyword evidence="6 7" id="KW-0472">Membrane</keyword>
<gene>
    <name evidence="9" type="ORF">Ahy_B02g057616</name>
</gene>
<proteinExistence type="predicted"/>
<accession>A0A445AC99</accession>
<evidence type="ECO:0000256" key="3">
    <source>
        <dbReference type="ARBA" id="ARBA00022737"/>
    </source>
</evidence>
<feature type="transmembrane region" description="Helical" evidence="7">
    <location>
        <begin position="101"/>
        <end position="120"/>
    </location>
</feature>
<protein>
    <recommendedName>
        <fullName evidence="8">PGG domain-containing protein</fullName>
    </recommendedName>
</protein>
<evidence type="ECO:0000256" key="2">
    <source>
        <dbReference type="ARBA" id="ARBA00022692"/>
    </source>
</evidence>
<dbReference type="EMBL" id="SDMP01000012">
    <property type="protein sequence ID" value="RYR24124.1"/>
    <property type="molecule type" value="Genomic_DNA"/>
</dbReference>
<dbReference type="PANTHER" id="PTHR24186">
    <property type="entry name" value="PROTEIN PHOSPHATASE 1 REGULATORY SUBUNIT"/>
    <property type="match status" value="1"/>
</dbReference>
<comment type="caution">
    <text evidence="9">The sequence shown here is derived from an EMBL/GenBank/DDBJ whole genome shotgun (WGS) entry which is preliminary data.</text>
</comment>
<dbReference type="GO" id="GO:0005886">
    <property type="term" value="C:plasma membrane"/>
    <property type="evidence" value="ECO:0007669"/>
    <property type="project" value="TreeGrafter"/>
</dbReference>
<dbReference type="STRING" id="3818.A0A445AC99"/>
<name>A0A445AC99_ARAHY</name>
<keyword evidence="2 7" id="KW-0812">Transmembrane</keyword>
<keyword evidence="3" id="KW-0677">Repeat</keyword>
<keyword evidence="10" id="KW-1185">Reference proteome</keyword>
<evidence type="ECO:0000259" key="8">
    <source>
        <dbReference type="Pfam" id="PF13962"/>
    </source>
</evidence>
<sequence>MDVIVSIISGSFRYLVSLPPGDDGGEWLKEMRGNLGLMATVIATMAFQNGLNPPGGVIQNGDNGSVACPSPIAHGQACPGQSVYAAVDRHGYSGFMLTNSISFLFSITTCILVISGVPLGPGYPTLVLAMLILAASMPLGPWLSVEWWFGISNGRANCLAKMVVDAAVVCNSARTEMNPLVSMQDCSWCT</sequence>
<dbReference type="PANTHER" id="PTHR24186:SF37">
    <property type="entry name" value="PGG DOMAIN-CONTAINING PROTEIN"/>
    <property type="match status" value="1"/>
</dbReference>
<feature type="domain" description="PGG" evidence="8">
    <location>
        <begin position="26"/>
        <end position="117"/>
    </location>
</feature>
<reference evidence="9 10" key="1">
    <citation type="submission" date="2019-01" db="EMBL/GenBank/DDBJ databases">
        <title>Sequencing of cultivated peanut Arachis hypogaea provides insights into genome evolution and oil improvement.</title>
        <authorList>
            <person name="Chen X."/>
        </authorList>
    </citation>
    <scope>NUCLEOTIDE SEQUENCE [LARGE SCALE GENOMIC DNA]</scope>
    <source>
        <strain evidence="10">cv. Fuhuasheng</strain>
        <tissue evidence="9">Leaves</tissue>
    </source>
</reference>
<dbReference type="InterPro" id="IPR026961">
    <property type="entry name" value="PGG_dom"/>
</dbReference>
<keyword evidence="5" id="KW-0040">ANK repeat</keyword>
<organism evidence="9 10">
    <name type="scientific">Arachis hypogaea</name>
    <name type="common">Peanut</name>
    <dbReference type="NCBI Taxonomy" id="3818"/>
    <lineage>
        <taxon>Eukaryota</taxon>
        <taxon>Viridiplantae</taxon>
        <taxon>Streptophyta</taxon>
        <taxon>Embryophyta</taxon>
        <taxon>Tracheophyta</taxon>
        <taxon>Spermatophyta</taxon>
        <taxon>Magnoliopsida</taxon>
        <taxon>eudicotyledons</taxon>
        <taxon>Gunneridae</taxon>
        <taxon>Pentapetalae</taxon>
        <taxon>rosids</taxon>
        <taxon>fabids</taxon>
        <taxon>Fabales</taxon>
        <taxon>Fabaceae</taxon>
        <taxon>Papilionoideae</taxon>
        <taxon>50 kb inversion clade</taxon>
        <taxon>dalbergioids sensu lato</taxon>
        <taxon>Dalbergieae</taxon>
        <taxon>Pterocarpus clade</taxon>
        <taxon>Arachis</taxon>
    </lineage>
</organism>
<evidence type="ECO:0000313" key="9">
    <source>
        <dbReference type="EMBL" id="RYR24124.1"/>
    </source>
</evidence>
<evidence type="ECO:0000256" key="6">
    <source>
        <dbReference type="ARBA" id="ARBA00023136"/>
    </source>
</evidence>
<feature type="transmembrane region" description="Helical" evidence="7">
    <location>
        <begin position="126"/>
        <end position="145"/>
    </location>
</feature>
<evidence type="ECO:0000256" key="4">
    <source>
        <dbReference type="ARBA" id="ARBA00022989"/>
    </source>
</evidence>
<evidence type="ECO:0000256" key="1">
    <source>
        <dbReference type="ARBA" id="ARBA00004141"/>
    </source>
</evidence>
<dbReference type="Pfam" id="PF13962">
    <property type="entry name" value="PGG"/>
    <property type="match status" value="1"/>
</dbReference>
<keyword evidence="4 7" id="KW-1133">Transmembrane helix</keyword>
<dbReference type="Proteomes" id="UP000289738">
    <property type="component" value="Chromosome B02"/>
</dbReference>
<comment type="subcellular location">
    <subcellularLocation>
        <location evidence="1">Membrane</location>
        <topology evidence="1">Multi-pass membrane protein</topology>
    </subcellularLocation>
</comment>